<feature type="non-terminal residue" evidence="20">
    <location>
        <position position="1"/>
    </location>
</feature>
<keyword evidence="11 16" id="KW-0067">ATP-binding</keyword>
<accession>A0A1E5WE64</accession>
<dbReference type="PANTHER" id="PTHR24349">
    <property type="entry name" value="SERINE/THREONINE-PROTEIN KINASE"/>
    <property type="match status" value="1"/>
</dbReference>
<evidence type="ECO:0000256" key="1">
    <source>
        <dbReference type="ARBA" id="ARBA00004635"/>
    </source>
</evidence>
<feature type="domain" description="Protein kinase" evidence="18">
    <location>
        <begin position="72"/>
        <end position="336"/>
    </location>
</feature>
<name>A0A1E5WE64_9POAL</name>
<dbReference type="FunFam" id="3.30.200.20:FF:000004">
    <property type="entry name" value="Calcium-dependent protein kinase 1"/>
    <property type="match status" value="1"/>
</dbReference>
<comment type="catalytic activity">
    <reaction evidence="14">
        <text>L-threonyl-[protein] + ATP = O-phospho-L-threonyl-[protein] + ADP + H(+)</text>
        <dbReference type="Rhea" id="RHEA:46608"/>
        <dbReference type="Rhea" id="RHEA-COMP:11060"/>
        <dbReference type="Rhea" id="RHEA-COMP:11605"/>
        <dbReference type="ChEBI" id="CHEBI:15378"/>
        <dbReference type="ChEBI" id="CHEBI:30013"/>
        <dbReference type="ChEBI" id="CHEBI:30616"/>
        <dbReference type="ChEBI" id="CHEBI:61977"/>
        <dbReference type="ChEBI" id="CHEBI:456216"/>
        <dbReference type="EC" id="2.7.11.1"/>
    </reaction>
</comment>
<evidence type="ECO:0000259" key="18">
    <source>
        <dbReference type="PROSITE" id="PS50011"/>
    </source>
</evidence>
<dbReference type="PROSITE" id="PS50222">
    <property type="entry name" value="EF_HAND_2"/>
    <property type="match status" value="4"/>
</dbReference>
<evidence type="ECO:0000313" key="20">
    <source>
        <dbReference type="EMBL" id="OEL35692.1"/>
    </source>
</evidence>
<comment type="similarity">
    <text evidence="13">Belongs to the protein kinase superfamily. Ser/Thr protein kinase family. CDPK subfamily.</text>
</comment>
<dbReference type="GO" id="GO:0005524">
    <property type="term" value="F:ATP binding"/>
    <property type="evidence" value="ECO:0007669"/>
    <property type="project" value="UniProtKB-UniRule"/>
</dbReference>
<dbReference type="FunFam" id="1.10.238.10:FF:000015">
    <property type="entry name" value="Calcium-dependent protein kinase 1"/>
    <property type="match status" value="1"/>
</dbReference>
<dbReference type="SUPFAM" id="SSF47473">
    <property type="entry name" value="EF-hand"/>
    <property type="match status" value="1"/>
</dbReference>
<evidence type="ECO:0000256" key="12">
    <source>
        <dbReference type="ARBA" id="ARBA00023288"/>
    </source>
</evidence>
<dbReference type="InterPro" id="IPR011992">
    <property type="entry name" value="EF-hand-dom_pair"/>
</dbReference>
<evidence type="ECO:0000259" key="19">
    <source>
        <dbReference type="PROSITE" id="PS50222"/>
    </source>
</evidence>
<dbReference type="Gene3D" id="1.10.238.10">
    <property type="entry name" value="EF-hand"/>
    <property type="match status" value="1"/>
</dbReference>
<dbReference type="GO" id="GO:0004674">
    <property type="term" value="F:protein serine/threonine kinase activity"/>
    <property type="evidence" value="ECO:0007669"/>
    <property type="project" value="UniProtKB-KW"/>
</dbReference>
<keyword evidence="8 16" id="KW-0547">Nucleotide-binding</keyword>
<dbReference type="OrthoDB" id="40902at2759"/>
<dbReference type="SMART" id="SM00220">
    <property type="entry name" value="S_TKc"/>
    <property type="match status" value="1"/>
</dbReference>
<keyword evidence="10" id="KW-0106">Calcium</keyword>
<keyword evidence="9 20" id="KW-0418">Kinase</keyword>
<dbReference type="AlphaFoldDB" id="A0A1E5WE64"/>
<dbReference type="GO" id="GO:0016020">
    <property type="term" value="C:membrane"/>
    <property type="evidence" value="ECO:0007669"/>
    <property type="project" value="UniProtKB-SubCell"/>
</dbReference>
<dbReference type="SUPFAM" id="SSF56112">
    <property type="entry name" value="Protein kinase-like (PK-like)"/>
    <property type="match status" value="1"/>
</dbReference>
<organism evidence="20 21">
    <name type="scientific">Dichanthelium oligosanthes</name>
    <dbReference type="NCBI Taxonomy" id="888268"/>
    <lineage>
        <taxon>Eukaryota</taxon>
        <taxon>Viridiplantae</taxon>
        <taxon>Streptophyta</taxon>
        <taxon>Embryophyta</taxon>
        <taxon>Tracheophyta</taxon>
        <taxon>Spermatophyta</taxon>
        <taxon>Magnoliopsida</taxon>
        <taxon>Liliopsida</taxon>
        <taxon>Poales</taxon>
        <taxon>Poaceae</taxon>
        <taxon>PACMAD clade</taxon>
        <taxon>Panicoideae</taxon>
        <taxon>Panicodae</taxon>
        <taxon>Paniceae</taxon>
        <taxon>Dichantheliinae</taxon>
        <taxon>Dichanthelium</taxon>
    </lineage>
</organism>
<evidence type="ECO:0000256" key="4">
    <source>
        <dbReference type="ARBA" id="ARBA00022679"/>
    </source>
</evidence>
<dbReference type="Pfam" id="PF13499">
    <property type="entry name" value="EF-hand_7"/>
    <property type="match status" value="2"/>
</dbReference>
<feature type="domain" description="EF-hand" evidence="19">
    <location>
        <begin position="379"/>
        <end position="414"/>
    </location>
</feature>
<dbReference type="Gene3D" id="1.10.510.10">
    <property type="entry name" value="Transferase(Phosphotransferase) domain 1"/>
    <property type="match status" value="1"/>
</dbReference>
<gene>
    <name evidence="20" type="ORF">BAE44_0003288</name>
</gene>
<comment type="catalytic activity">
    <reaction evidence="15">
        <text>L-seryl-[protein] + ATP = O-phospho-L-seryl-[protein] + ADP + H(+)</text>
        <dbReference type="Rhea" id="RHEA:17989"/>
        <dbReference type="Rhea" id="RHEA-COMP:9863"/>
        <dbReference type="Rhea" id="RHEA-COMP:11604"/>
        <dbReference type="ChEBI" id="CHEBI:15378"/>
        <dbReference type="ChEBI" id="CHEBI:29999"/>
        <dbReference type="ChEBI" id="CHEBI:30616"/>
        <dbReference type="ChEBI" id="CHEBI:83421"/>
        <dbReference type="ChEBI" id="CHEBI:456216"/>
        <dbReference type="EC" id="2.7.11.1"/>
    </reaction>
</comment>
<evidence type="ECO:0000256" key="10">
    <source>
        <dbReference type="ARBA" id="ARBA00022837"/>
    </source>
</evidence>
<feature type="domain" description="EF-hand" evidence="19">
    <location>
        <begin position="451"/>
        <end position="486"/>
    </location>
</feature>
<keyword evidence="5" id="KW-0519">Myristate</keyword>
<keyword evidence="6" id="KW-0479">Metal-binding</keyword>
<dbReference type="InterPro" id="IPR011009">
    <property type="entry name" value="Kinase-like_dom_sf"/>
</dbReference>
<dbReference type="Pfam" id="PF00069">
    <property type="entry name" value="Pkinase"/>
    <property type="match status" value="1"/>
</dbReference>
<dbReference type="PROSITE" id="PS00018">
    <property type="entry name" value="EF_HAND_1"/>
    <property type="match status" value="4"/>
</dbReference>
<keyword evidence="21" id="KW-1185">Reference proteome</keyword>
<evidence type="ECO:0000256" key="15">
    <source>
        <dbReference type="ARBA" id="ARBA00048679"/>
    </source>
</evidence>
<dbReference type="InterPro" id="IPR008271">
    <property type="entry name" value="Ser/Thr_kinase_AS"/>
</dbReference>
<keyword evidence="12" id="KW-0449">Lipoprotein</keyword>
<dbReference type="STRING" id="888268.A0A1E5WE64"/>
<dbReference type="InterPro" id="IPR000719">
    <property type="entry name" value="Prot_kinase_dom"/>
</dbReference>
<feature type="domain" description="EF-hand" evidence="19">
    <location>
        <begin position="415"/>
        <end position="450"/>
    </location>
</feature>
<comment type="subcellular location">
    <subcellularLocation>
        <location evidence="1">Membrane</location>
        <topology evidence="1">Lipid-anchor</topology>
    </subcellularLocation>
</comment>
<dbReference type="EC" id="2.7.11.1" evidence="2"/>
<keyword evidence="7" id="KW-0677">Repeat</keyword>
<dbReference type="FunFam" id="1.10.510.10:FF:000178">
    <property type="entry name" value="Calcium-dependent protein kinase 5"/>
    <property type="match status" value="1"/>
</dbReference>
<evidence type="ECO:0000256" key="11">
    <source>
        <dbReference type="ARBA" id="ARBA00022840"/>
    </source>
</evidence>
<dbReference type="PROSITE" id="PS00108">
    <property type="entry name" value="PROTEIN_KINASE_ST"/>
    <property type="match status" value="1"/>
</dbReference>
<dbReference type="GO" id="GO:0005509">
    <property type="term" value="F:calcium ion binding"/>
    <property type="evidence" value="ECO:0007669"/>
    <property type="project" value="InterPro"/>
</dbReference>
<evidence type="ECO:0000256" key="6">
    <source>
        <dbReference type="ARBA" id="ARBA00022723"/>
    </source>
</evidence>
<keyword evidence="3" id="KW-0723">Serine/threonine-protein kinase</keyword>
<feature type="region of interest" description="Disordered" evidence="17">
    <location>
        <begin position="1"/>
        <end position="62"/>
    </location>
</feature>
<dbReference type="PROSITE" id="PS50011">
    <property type="entry name" value="PROTEIN_KINASE_DOM"/>
    <property type="match status" value="1"/>
</dbReference>
<dbReference type="PROSITE" id="PS00107">
    <property type="entry name" value="PROTEIN_KINASE_ATP"/>
    <property type="match status" value="1"/>
</dbReference>
<evidence type="ECO:0000256" key="17">
    <source>
        <dbReference type="SAM" id="MobiDB-lite"/>
    </source>
</evidence>
<feature type="binding site" evidence="16">
    <location>
        <position position="105"/>
    </location>
    <ligand>
        <name>ATP</name>
        <dbReference type="ChEBI" id="CHEBI:30616"/>
    </ligand>
</feature>
<proteinExistence type="inferred from homology"/>
<dbReference type="SMART" id="SM00054">
    <property type="entry name" value="EFh"/>
    <property type="match status" value="4"/>
</dbReference>
<evidence type="ECO:0000256" key="7">
    <source>
        <dbReference type="ARBA" id="ARBA00022737"/>
    </source>
</evidence>
<evidence type="ECO:0000256" key="3">
    <source>
        <dbReference type="ARBA" id="ARBA00022527"/>
    </source>
</evidence>
<evidence type="ECO:0000256" key="8">
    <source>
        <dbReference type="ARBA" id="ARBA00022741"/>
    </source>
</evidence>
<dbReference type="EMBL" id="LWDX02011366">
    <property type="protein sequence ID" value="OEL35692.1"/>
    <property type="molecule type" value="Genomic_DNA"/>
</dbReference>
<dbReference type="InterPro" id="IPR017441">
    <property type="entry name" value="Protein_kinase_ATP_BS"/>
</dbReference>
<sequence length="532" mass="59031">LPLRRPAAMGNCCPGSGDAEPAPAASTDPSSRLGTASLKAGASVGSAPTPTKPPAPIGPVLGRPMEDVRSIYTVGKELGRGQFGVTSLCTHKATGERFACKTIAKRKLSTKEDVEDVRREVQIMYHLAGQPNIVELKGAYEDKQSVHLVMELCAGGELFDRIIAKGKYTERAAAALLRTIVEIVHTCHSLGVIHRDLKPENFLLLSKDENAPLKATDFGLSVFFKEGEVLRDIVGSAYYIAPEVLKRRYGPEADIWSVGVMLYILLCGVPPFWAGKFLHSCISFFLRFSLRPPIVDFTSDPWPRISPGAKDLVKKMLTSDPRKRISAYDVLNHPWIKEDGEAPDTPLDNAVMNRLKQFRAMNQFKKAALRVIAGCLSEEEIRGLKEMFKSMDADNSGTITVDELRRGLAKQGTKLSEAEVEQLMEAADADGNGTIDYEEFITATMHMNRMDREEHLYTAFQYFDRDGSGFISKEELEQALKEKGLMDGRDIKEIISEVDADNDGRINYSEFVAMMRKGNPEQNPKKRRDVVL</sequence>
<reference evidence="20 21" key="1">
    <citation type="submission" date="2016-09" db="EMBL/GenBank/DDBJ databases">
        <title>The draft genome of Dichanthelium oligosanthes: A C3 panicoid grass species.</title>
        <authorList>
            <person name="Studer A.J."/>
            <person name="Schnable J.C."/>
            <person name="Brutnell T.P."/>
        </authorList>
    </citation>
    <scope>NUCLEOTIDE SEQUENCE [LARGE SCALE GENOMIC DNA]</scope>
    <source>
        <strain evidence="21">cv. Kellogg 1175</strain>
        <tissue evidence="20">Leaf</tissue>
    </source>
</reference>
<comment type="caution">
    <text evidence="20">The sequence shown here is derived from an EMBL/GenBank/DDBJ whole genome shotgun (WGS) entry which is preliminary data.</text>
</comment>
<protein>
    <recommendedName>
        <fullName evidence="2">non-specific serine/threonine protein kinase</fullName>
        <ecNumber evidence="2">2.7.11.1</ecNumber>
    </recommendedName>
</protein>
<dbReference type="CDD" id="cd05117">
    <property type="entry name" value="STKc_CAMK"/>
    <property type="match status" value="1"/>
</dbReference>
<evidence type="ECO:0000256" key="9">
    <source>
        <dbReference type="ARBA" id="ARBA00022777"/>
    </source>
</evidence>
<dbReference type="InterPro" id="IPR050205">
    <property type="entry name" value="CDPK_Ser/Thr_kinases"/>
</dbReference>
<evidence type="ECO:0000256" key="13">
    <source>
        <dbReference type="ARBA" id="ARBA00024334"/>
    </source>
</evidence>
<feature type="domain" description="EF-hand" evidence="19">
    <location>
        <begin position="490"/>
        <end position="521"/>
    </location>
</feature>
<dbReference type="Gene3D" id="3.30.200.20">
    <property type="entry name" value="Phosphorylase Kinase, domain 1"/>
    <property type="match status" value="1"/>
</dbReference>
<evidence type="ECO:0000256" key="16">
    <source>
        <dbReference type="PROSITE-ProRule" id="PRU10141"/>
    </source>
</evidence>
<dbReference type="InterPro" id="IPR018247">
    <property type="entry name" value="EF_Hand_1_Ca_BS"/>
</dbReference>
<dbReference type="Proteomes" id="UP000095767">
    <property type="component" value="Unassembled WGS sequence"/>
</dbReference>
<keyword evidence="4" id="KW-0808">Transferase</keyword>
<evidence type="ECO:0000256" key="2">
    <source>
        <dbReference type="ARBA" id="ARBA00012513"/>
    </source>
</evidence>
<evidence type="ECO:0000256" key="5">
    <source>
        <dbReference type="ARBA" id="ARBA00022707"/>
    </source>
</evidence>
<evidence type="ECO:0000256" key="14">
    <source>
        <dbReference type="ARBA" id="ARBA00047899"/>
    </source>
</evidence>
<evidence type="ECO:0000313" key="21">
    <source>
        <dbReference type="Proteomes" id="UP000095767"/>
    </source>
</evidence>
<dbReference type="InterPro" id="IPR002048">
    <property type="entry name" value="EF_hand_dom"/>
</dbReference>